<dbReference type="InterPro" id="IPR001466">
    <property type="entry name" value="Beta-lactam-related"/>
</dbReference>
<feature type="domain" description="Beta-lactamase-related" evidence="1">
    <location>
        <begin position="6"/>
        <end position="316"/>
    </location>
</feature>
<dbReference type="OrthoDB" id="262125at2"/>
<dbReference type="PANTHER" id="PTHR43283:SF3">
    <property type="entry name" value="BETA-LACTAMASE FAMILY PROTEIN (AFU_ORTHOLOGUE AFUA_5G07500)"/>
    <property type="match status" value="1"/>
</dbReference>
<dbReference type="AlphaFoldDB" id="A0A4R4Z2F1"/>
<accession>A0A4R4Z2F1</accession>
<keyword evidence="2" id="KW-0378">Hydrolase</keyword>
<name>A0A4R4Z2F1_9ACTN</name>
<dbReference type="SUPFAM" id="SSF56601">
    <property type="entry name" value="beta-lactamase/transpeptidase-like"/>
    <property type="match status" value="1"/>
</dbReference>
<proteinExistence type="predicted"/>
<gene>
    <name evidence="2" type="ORF">E1286_09620</name>
</gene>
<protein>
    <submittedName>
        <fullName evidence="2">Class A beta-lactamase-related serine hydrolase</fullName>
    </submittedName>
</protein>
<evidence type="ECO:0000313" key="2">
    <source>
        <dbReference type="EMBL" id="TDD52073.1"/>
    </source>
</evidence>
<evidence type="ECO:0000259" key="1">
    <source>
        <dbReference type="Pfam" id="PF00144"/>
    </source>
</evidence>
<dbReference type="InterPro" id="IPR050789">
    <property type="entry name" value="Diverse_Enzym_Activities"/>
</dbReference>
<dbReference type="EMBL" id="SMKQ01000018">
    <property type="protein sequence ID" value="TDD52073.1"/>
    <property type="molecule type" value="Genomic_DNA"/>
</dbReference>
<dbReference type="InterPro" id="IPR012338">
    <property type="entry name" value="Beta-lactam/transpept-like"/>
</dbReference>
<comment type="caution">
    <text evidence="2">The sequence shown here is derived from an EMBL/GenBank/DDBJ whole genome shotgun (WGS) entry which is preliminary data.</text>
</comment>
<dbReference type="PANTHER" id="PTHR43283">
    <property type="entry name" value="BETA-LACTAMASE-RELATED"/>
    <property type="match status" value="1"/>
</dbReference>
<organism evidence="2 3">
    <name type="scientific">Nonomuraea terrae</name>
    <dbReference type="NCBI Taxonomy" id="2530383"/>
    <lineage>
        <taxon>Bacteria</taxon>
        <taxon>Bacillati</taxon>
        <taxon>Actinomycetota</taxon>
        <taxon>Actinomycetes</taxon>
        <taxon>Streptosporangiales</taxon>
        <taxon>Streptosporangiaceae</taxon>
        <taxon>Nonomuraea</taxon>
    </lineage>
</organism>
<dbReference type="Proteomes" id="UP000295302">
    <property type="component" value="Unassembled WGS sequence"/>
</dbReference>
<sequence length="439" mass="46477">MDMDLQDRLQKAIEEHGVPGASVAVWRDGRLYEAAAGVVNRNTGVAATTDSVFQVGSTTKVWTAALVMQLADEGLVELDSPVGEYLPDFAHGAVTVRQLLMHSAGFDGDLFEDTGRGDDCLDKYLEYLRGAGRVHEPGEIFSYCNAGYCVLGALVARLRGVSWEQAMRGHLFGPLGVTHAALLGEEAVYFRAAVGHVGPDNAVYSEWLMPRSNAPAGATMSLALRELVAFGRTLAAGGVAPDGTRVLSQESVAAMLTPQIDVPGGGAPLAEKWGLGVELFGWGAFGHDGNTPGQSTFWRIVPGSDFVIAMTGNGGSFAGLVADVAMPVIEEATGLTVPSPRVPPREPAAVDGAPYEGGYRGPQYGYEVAAAENGLDVTLLPGPLMESMGATRTTRRYVHFDGESFISAEPEDGRYDSITFVLRDGRATYLHNGRAVARA</sequence>
<keyword evidence="3" id="KW-1185">Reference proteome</keyword>
<reference evidence="2 3" key="1">
    <citation type="submission" date="2019-03" db="EMBL/GenBank/DDBJ databases">
        <title>Draft genome sequences of novel Actinobacteria.</title>
        <authorList>
            <person name="Sahin N."/>
            <person name="Ay H."/>
            <person name="Saygin H."/>
        </authorList>
    </citation>
    <scope>NUCLEOTIDE SEQUENCE [LARGE SCALE GENOMIC DNA]</scope>
    <source>
        <strain evidence="2 3">CH32</strain>
    </source>
</reference>
<evidence type="ECO:0000313" key="3">
    <source>
        <dbReference type="Proteomes" id="UP000295302"/>
    </source>
</evidence>
<dbReference type="Gene3D" id="3.40.710.10">
    <property type="entry name" value="DD-peptidase/beta-lactamase superfamily"/>
    <property type="match status" value="1"/>
</dbReference>
<dbReference type="Pfam" id="PF00144">
    <property type="entry name" value="Beta-lactamase"/>
    <property type="match status" value="1"/>
</dbReference>
<dbReference type="GO" id="GO:0016787">
    <property type="term" value="F:hydrolase activity"/>
    <property type="evidence" value="ECO:0007669"/>
    <property type="project" value="UniProtKB-KW"/>
</dbReference>